<dbReference type="Proteomes" id="UP001168694">
    <property type="component" value="Unassembled WGS sequence"/>
</dbReference>
<gene>
    <name evidence="2" type="ORF">QYF49_07325</name>
</gene>
<proteinExistence type="predicted"/>
<comment type="caution">
    <text evidence="2">The sequence shown here is derived from an EMBL/GenBank/DDBJ whole genome shotgun (WGS) entry which is preliminary data.</text>
</comment>
<keyword evidence="3" id="KW-1185">Reference proteome</keyword>
<dbReference type="EMBL" id="JAUHLN010000001">
    <property type="protein sequence ID" value="MDN4072841.1"/>
    <property type="molecule type" value="Genomic_DNA"/>
</dbReference>
<name>A0ABT8E4M6_9BACL</name>
<organism evidence="2 3">
    <name type="scientific">Fictibacillus terranigra</name>
    <dbReference type="NCBI Taxonomy" id="3058424"/>
    <lineage>
        <taxon>Bacteria</taxon>
        <taxon>Bacillati</taxon>
        <taxon>Bacillota</taxon>
        <taxon>Bacilli</taxon>
        <taxon>Bacillales</taxon>
        <taxon>Fictibacillaceae</taxon>
        <taxon>Fictibacillus</taxon>
    </lineage>
</organism>
<feature type="region of interest" description="Disordered" evidence="1">
    <location>
        <begin position="84"/>
        <end position="215"/>
    </location>
</feature>
<evidence type="ECO:0000256" key="1">
    <source>
        <dbReference type="SAM" id="MobiDB-lite"/>
    </source>
</evidence>
<protein>
    <recommendedName>
        <fullName evidence="4">YqxM protein</fullName>
    </recommendedName>
</protein>
<feature type="compositionally biased region" description="Basic and acidic residues" evidence="1">
    <location>
        <begin position="105"/>
        <end position="129"/>
    </location>
</feature>
<accession>A0ABT8E4M6</accession>
<evidence type="ECO:0008006" key="4">
    <source>
        <dbReference type="Google" id="ProtNLM"/>
    </source>
</evidence>
<reference evidence="2" key="1">
    <citation type="submission" date="2023-06" db="EMBL/GenBank/DDBJ databases">
        <title>Draft Genome Sequences of Representative Paenibacillus Polymyxa, Bacillus cereus, Fictibacillus sp., and Brevibacillus agri Strains Isolated from Amazonian Dark Earth.</title>
        <authorList>
            <person name="Pellegrinetti T.A."/>
            <person name="Cunha I.C.M."/>
            <person name="Chaves M.G."/>
            <person name="Freitas A.S."/>
            <person name="Silva A.V.R."/>
            <person name="Tsai S.M."/>
            <person name="Mendes L.W."/>
        </authorList>
    </citation>
    <scope>NUCLEOTIDE SEQUENCE</scope>
    <source>
        <strain evidence="2">CENA-BCM004</strain>
    </source>
</reference>
<feature type="compositionally biased region" description="Basic and acidic residues" evidence="1">
    <location>
        <begin position="169"/>
        <end position="178"/>
    </location>
</feature>
<sequence>MYKYLAFTLPIVFTAVLFTVDTSEKTKSQRTSPAANMNTTQASIKTLSNVVISTNQLAGSGKDILFEQIIATDGIFPNQRALEEQSPNDKPAVKKMSLTPQNSSKSREGKSKKQKPIIDEDKPKKENKQKQIKPPKSSGQAEEKAIKRPKPSVKQDRPMKAKPPVNQGKAEKDKEDTKAINSKKSGVPAEEKANKPPKPPDNQEKTKKEKKRRSQ</sequence>
<dbReference type="RefSeq" id="WP_290398924.1">
    <property type="nucleotide sequence ID" value="NZ_JAUHLN010000001.1"/>
</dbReference>
<evidence type="ECO:0000313" key="3">
    <source>
        <dbReference type="Proteomes" id="UP001168694"/>
    </source>
</evidence>
<evidence type="ECO:0000313" key="2">
    <source>
        <dbReference type="EMBL" id="MDN4072841.1"/>
    </source>
</evidence>